<dbReference type="PROSITE" id="PS50802">
    <property type="entry name" value="OTU"/>
    <property type="match status" value="1"/>
</dbReference>
<evidence type="ECO:0000313" key="3">
    <source>
        <dbReference type="EMBL" id="CCM05945.1"/>
    </source>
</evidence>
<feature type="compositionally biased region" description="Polar residues" evidence="1">
    <location>
        <begin position="224"/>
        <end position="234"/>
    </location>
</feature>
<feature type="region of interest" description="Disordered" evidence="1">
    <location>
        <begin position="425"/>
        <end position="480"/>
    </location>
</feature>
<feature type="region of interest" description="Disordered" evidence="1">
    <location>
        <begin position="318"/>
        <end position="410"/>
    </location>
</feature>
<feature type="compositionally biased region" description="Basic residues" evidence="1">
    <location>
        <begin position="283"/>
        <end position="292"/>
    </location>
</feature>
<protein>
    <recommendedName>
        <fullName evidence="2">OTU domain-containing protein</fullName>
    </recommendedName>
</protein>
<keyword evidence="4" id="KW-1185">Reference proteome</keyword>
<feature type="compositionally biased region" description="Low complexity" evidence="1">
    <location>
        <begin position="320"/>
        <end position="331"/>
    </location>
</feature>
<feature type="compositionally biased region" description="Polar residues" evidence="1">
    <location>
        <begin position="347"/>
        <end position="361"/>
    </location>
</feature>
<organism evidence="3 4">
    <name type="scientific">Fibroporia radiculosa</name>
    <dbReference type="NCBI Taxonomy" id="599839"/>
    <lineage>
        <taxon>Eukaryota</taxon>
        <taxon>Fungi</taxon>
        <taxon>Dikarya</taxon>
        <taxon>Basidiomycota</taxon>
        <taxon>Agaricomycotina</taxon>
        <taxon>Agaricomycetes</taxon>
        <taxon>Polyporales</taxon>
        <taxon>Fibroporiaceae</taxon>
        <taxon>Fibroporia</taxon>
    </lineage>
</organism>
<dbReference type="InterPro" id="IPR038765">
    <property type="entry name" value="Papain-like_cys_pep_sf"/>
</dbReference>
<name>J4GWC7_9APHY</name>
<accession>J4GWC7</accession>
<feature type="compositionally biased region" description="Basic residues" evidence="1">
    <location>
        <begin position="20"/>
        <end position="33"/>
    </location>
</feature>
<feature type="domain" description="OTU" evidence="2">
    <location>
        <begin position="70"/>
        <end position="256"/>
    </location>
</feature>
<dbReference type="RefSeq" id="XP_012185228.1">
    <property type="nucleotide sequence ID" value="XM_012329838.1"/>
</dbReference>
<proteinExistence type="predicted"/>
<feature type="region of interest" description="Disordered" evidence="1">
    <location>
        <begin position="495"/>
        <end position="541"/>
    </location>
</feature>
<evidence type="ECO:0000256" key="1">
    <source>
        <dbReference type="SAM" id="MobiDB-lite"/>
    </source>
</evidence>
<evidence type="ECO:0000313" key="4">
    <source>
        <dbReference type="Proteomes" id="UP000006352"/>
    </source>
</evidence>
<dbReference type="PANTHER" id="PTHR12419:SF7">
    <property type="entry name" value="OTU DOMAIN-CONTAINING PROTEIN 3"/>
    <property type="match status" value="1"/>
</dbReference>
<dbReference type="GO" id="GO:0016579">
    <property type="term" value="P:protein deubiquitination"/>
    <property type="evidence" value="ECO:0007669"/>
    <property type="project" value="TreeGrafter"/>
</dbReference>
<dbReference type="Gene3D" id="3.90.70.80">
    <property type="match status" value="1"/>
</dbReference>
<dbReference type="Pfam" id="PF02338">
    <property type="entry name" value="OTU"/>
    <property type="match status" value="1"/>
</dbReference>
<feature type="compositionally biased region" description="Acidic residues" evidence="1">
    <location>
        <begin position="525"/>
        <end position="534"/>
    </location>
</feature>
<evidence type="ECO:0000259" key="2">
    <source>
        <dbReference type="PROSITE" id="PS50802"/>
    </source>
</evidence>
<feature type="compositionally biased region" description="Low complexity" evidence="1">
    <location>
        <begin position="431"/>
        <end position="449"/>
    </location>
</feature>
<feature type="compositionally biased region" description="Low complexity" evidence="1">
    <location>
        <begin position="174"/>
        <end position="200"/>
    </location>
</feature>
<feature type="region of interest" description="Disordered" evidence="1">
    <location>
        <begin position="1"/>
        <end position="57"/>
    </location>
</feature>
<dbReference type="AlphaFoldDB" id="J4GWC7"/>
<dbReference type="CDD" id="cd22756">
    <property type="entry name" value="OTU_OTUD3-like"/>
    <property type="match status" value="1"/>
</dbReference>
<feature type="region of interest" description="Disordered" evidence="1">
    <location>
        <begin position="277"/>
        <end position="298"/>
    </location>
</feature>
<dbReference type="GO" id="GO:0004843">
    <property type="term" value="F:cysteine-type deubiquitinase activity"/>
    <property type="evidence" value="ECO:0007669"/>
    <property type="project" value="TreeGrafter"/>
</dbReference>
<dbReference type="EMBL" id="HE797215">
    <property type="protein sequence ID" value="CCM05945.1"/>
    <property type="molecule type" value="Genomic_DNA"/>
</dbReference>
<dbReference type="SUPFAM" id="SSF54001">
    <property type="entry name" value="Cysteine proteinases"/>
    <property type="match status" value="1"/>
</dbReference>
<reference evidence="3 4" key="1">
    <citation type="journal article" date="2012" name="Appl. Environ. Microbiol.">
        <title>Short-read sequencing for genomic analysis of the brown rot fungus Fibroporia radiculosa.</title>
        <authorList>
            <person name="Tang J.D."/>
            <person name="Perkins A.D."/>
            <person name="Sonstegard T.S."/>
            <person name="Schroeder S.G."/>
            <person name="Burgess S.C."/>
            <person name="Diehl S.V."/>
        </authorList>
    </citation>
    <scope>NUCLEOTIDE SEQUENCE [LARGE SCALE GENOMIC DNA]</scope>
    <source>
        <strain evidence="3 4">TFFH 294</strain>
    </source>
</reference>
<dbReference type="PANTHER" id="PTHR12419">
    <property type="entry name" value="OTU DOMAIN CONTAINING PROTEIN"/>
    <property type="match status" value="1"/>
</dbReference>
<feature type="region of interest" description="Disordered" evidence="1">
    <location>
        <begin position="174"/>
        <end position="242"/>
    </location>
</feature>
<dbReference type="Proteomes" id="UP000006352">
    <property type="component" value="Unassembled WGS sequence"/>
</dbReference>
<gene>
    <name evidence="3" type="ORF">FIBRA_08184</name>
</gene>
<dbReference type="InterPro" id="IPR050704">
    <property type="entry name" value="Peptidase_C85-like"/>
</dbReference>
<feature type="compositionally biased region" description="Pro residues" evidence="1">
    <location>
        <begin position="450"/>
        <end position="460"/>
    </location>
</feature>
<dbReference type="InterPro" id="IPR003323">
    <property type="entry name" value="OTU_dom"/>
</dbReference>
<dbReference type="GeneID" id="24100856"/>
<dbReference type="InParanoid" id="J4GWC7"/>
<dbReference type="OrthoDB" id="415023at2759"/>
<dbReference type="STRING" id="599839.J4GWC7"/>
<dbReference type="HOGENOM" id="CLU_519709_0_0_1"/>
<sequence>MKNVNQLVVDRAPATSRLYRNSKHMGSSKRKSAKPPPQLRSRTTRSRGKALTDPAENSQLLTEQLRAMGLYAAPTLGDGNCLFRALCDQLYGTPSYHLRLRQDICNWIESHSQRYEPFVDDERGLSVHLQCMRQPATYGGHLELSAFAHMTRRDVKVIQPGLVYVIEWAAGGDPASDPPATGDGHPSSSSSTAAPAADDSALNDREKRRLARERKRAERERDQAPQSPQMSEQNDPPGPVYVAYHDWEHFSSIRNLRGPHTGFPNVIEAVASDRGSSSPVTAVKKKPVSKARIKPESKRLAAKTRASAIVEVVASAPRTPSQVPLPVSRSPSPVPITSRASPLPPQTLVSGSASLDLSRSYRSPKRTFDESSASSLAHSEDSQGAAKRAKGSSRALQDTAHEEVLPVVPPSALQAADMQVDEEDIDTPDLSVSGSSTESTSSLSSVPSPIISPAPSPAPIPVSTSPPASVERRLTRRQRKALGLPRPRAALVASAAAKTRNSAGKIVIPGGRCKKPAGEPTTEPYGEDGDDEAASAEWRRNGTGRVDVRGFRELKI</sequence>